<dbReference type="EMBL" id="WPVZ01000899">
    <property type="protein sequence ID" value="MVL47009.1"/>
    <property type="molecule type" value="Genomic_DNA"/>
</dbReference>
<gene>
    <name evidence="1" type="ORF">GO793_14755</name>
    <name evidence="2" type="ORF">GO941_16365</name>
</gene>
<dbReference type="EMBL" id="WPRH01000778">
    <property type="protein sequence ID" value="MVI57106.1"/>
    <property type="molecule type" value="Genomic_DNA"/>
</dbReference>
<dbReference type="Proteomes" id="UP000433366">
    <property type="component" value="Unassembled WGS sequence"/>
</dbReference>
<protein>
    <submittedName>
        <fullName evidence="2">Uncharacterized protein</fullName>
    </submittedName>
</protein>
<dbReference type="AlphaFoldDB" id="A0A6B0CXH3"/>
<evidence type="ECO:0000313" key="3">
    <source>
        <dbReference type="Proteomes" id="UP000433366"/>
    </source>
</evidence>
<reference evidence="3 4" key="1">
    <citation type="submission" date="2019-11" db="EMBL/GenBank/DDBJ databases">
        <title>Implementation of targeted gown and glove precautions to prevent Staphylococcus aureus acquisition in community-based nursing homes.</title>
        <authorList>
            <person name="Stine O.C."/>
        </authorList>
    </citation>
    <scope>NUCLEOTIDE SEQUENCE [LARGE SCALE GENOMIC DNA]</scope>
    <source>
        <strain evidence="2 4">S_2023.LVRQ.AN</strain>
        <strain evidence="1 3">S_4031.LGMP.AI</strain>
    </source>
</reference>
<accession>A0A6B0CXH3</accession>
<name>A0A6B0CXH3_STAAU</name>
<feature type="non-terminal residue" evidence="2">
    <location>
        <position position="80"/>
    </location>
</feature>
<evidence type="ECO:0000313" key="2">
    <source>
        <dbReference type="EMBL" id="MVL47009.1"/>
    </source>
</evidence>
<sequence length="80" mass="8928">MNKTKYQINSDNIKSNSEETSAISSISYEIENANNNDLNNASIQTQIEILKSQNSFPKNLSYLKSYTDPKTGTTTSAFLN</sequence>
<evidence type="ECO:0000313" key="1">
    <source>
        <dbReference type="EMBL" id="MVI57106.1"/>
    </source>
</evidence>
<evidence type="ECO:0000313" key="4">
    <source>
        <dbReference type="Proteomes" id="UP000434412"/>
    </source>
</evidence>
<comment type="caution">
    <text evidence="2">The sequence shown here is derived from an EMBL/GenBank/DDBJ whole genome shotgun (WGS) entry which is preliminary data.</text>
</comment>
<organism evidence="2 4">
    <name type="scientific">Staphylococcus aureus</name>
    <dbReference type="NCBI Taxonomy" id="1280"/>
    <lineage>
        <taxon>Bacteria</taxon>
        <taxon>Bacillati</taxon>
        <taxon>Bacillota</taxon>
        <taxon>Bacilli</taxon>
        <taxon>Bacillales</taxon>
        <taxon>Staphylococcaceae</taxon>
        <taxon>Staphylococcus</taxon>
    </lineage>
</organism>
<proteinExistence type="predicted"/>
<dbReference type="Proteomes" id="UP000434412">
    <property type="component" value="Unassembled WGS sequence"/>
</dbReference>